<evidence type="ECO:0000313" key="7">
    <source>
        <dbReference type="Proteomes" id="UP000462376"/>
    </source>
</evidence>
<reference evidence="4" key="3">
    <citation type="submission" date="2022-10" db="EMBL/GenBank/DDBJ databases">
        <title>Human gut microbiome strain richness.</title>
        <authorList>
            <person name="Chen-Liaw A."/>
        </authorList>
    </citation>
    <scope>NUCLEOTIDE SEQUENCE</scope>
    <source>
        <strain evidence="4">A1_m1001262Bd0_191120</strain>
    </source>
</reference>
<organism evidence="4 8">
    <name type="scientific">Bacteroides uniformis</name>
    <dbReference type="NCBI Taxonomy" id="820"/>
    <lineage>
        <taxon>Bacteria</taxon>
        <taxon>Pseudomonadati</taxon>
        <taxon>Bacteroidota</taxon>
        <taxon>Bacteroidia</taxon>
        <taxon>Bacteroidales</taxon>
        <taxon>Bacteroidaceae</taxon>
        <taxon>Bacteroides</taxon>
    </lineage>
</organism>
<feature type="domain" description="Tape measure protein N-terminal" evidence="2">
    <location>
        <begin position="207"/>
        <end position="360"/>
    </location>
</feature>
<dbReference type="EMBL" id="QSPV01000023">
    <property type="protein sequence ID" value="RGJ89464.1"/>
    <property type="molecule type" value="Genomic_DNA"/>
</dbReference>
<evidence type="ECO:0000313" key="5">
    <source>
        <dbReference type="EMBL" id="RGJ89464.1"/>
    </source>
</evidence>
<feature type="coiled-coil region" evidence="1">
    <location>
        <begin position="788"/>
        <end position="816"/>
    </location>
</feature>
<reference evidence="3 7" key="2">
    <citation type="journal article" date="2019" name="Nat. Med.">
        <title>A library of human gut bacterial isolates paired with longitudinal multiomics data enables mechanistic microbiome research.</title>
        <authorList>
            <person name="Poyet M."/>
            <person name="Groussin M."/>
            <person name="Gibbons S.M."/>
            <person name="Avila-Pacheco J."/>
            <person name="Jiang X."/>
            <person name="Kearney S.M."/>
            <person name="Perrotta A.R."/>
            <person name="Berdy B."/>
            <person name="Zhao S."/>
            <person name="Lieberman T.D."/>
            <person name="Swanson P.K."/>
            <person name="Smith M."/>
            <person name="Roesemann S."/>
            <person name="Alexander J.E."/>
            <person name="Rich S.A."/>
            <person name="Livny J."/>
            <person name="Vlamakis H."/>
            <person name="Clish C."/>
            <person name="Bullock K."/>
            <person name="Deik A."/>
            <person name="Scott J."/>
            <person name="Pierce K.A."/>
            <person name="Xavier R.J."/>
            <person name="Alm E.J."/>
        </authorList>
    </citation>
    <scope>NUCLEOTIDE SEQUENCE [LARGE SCALE GENOMIC DNA]</scope>
    <source>
        <strain evidence="3 7">BIOML-A5</strain>
    </source>
</reference>
<dbReference type="Pfam" id="PF20155">
    <property type="entry name" value="TMP_3"/>
    <property type="match status" value="1"/>
</dbReference>
<accession>A0A139K2D2</accession>
<keyword evidence="1" id="KW-0175">Coiled coil</keyword>
<reference evidence="5 6" key="1">
    <citation type="submission" date="2018-08" db="EMBL/GenBank/DDBJ databases">
        <title>A genome reference for cultivated species of the human gut microbiota.</title>
        <authorList>
            <person name="Zou Y."/>
            <person name="Xue W."/>
            <person name="Luo G."/>
        </authorList>
    </citation>
    <scope>NUCLEOTIDE SEQUENCE [LARGE SCALE GENOMIC DNA]</scope>
    <source>
        <strain evidence="5 6">TM04-30</strain>
    </source>
</reference>
<dbReference type="EMBL" id="JAQNQY010000034">
    <property type="protein sequence ID" value="MDC1754589.1"/>
    <property type="molecule type" value="Genomic_DNA"/>
</dbReference>
<dbReference type="InterPro" id="IPR013491">
    <property type="entry name" value="Tape_meas_N"/>
</dbReference>
<name>A0A139K2D2_BACUN</name>
<gene>
    <name evidence="5" type="ORF">DXD40_18085</name>
    <name evidence="3" type="ORF">GAP47_15990</name>
    <name evidence="4" type="ORF">POY80_19320</name>
</gene>
<evidence type="ECO:0000313" key="3">
    <source>
        <dbReference type="EMBL" id="KAB4233529.1"/>
    </source>
</evidence>
<comment type="caution">
    <text evidence="4">The sequence shown here is derived from an EMBL/GenBank/DDBJ whole genome shotgun (WGS) entry which is preliminary data.</text>
</comment>
<protein>
    <submittedName>
        <fullName evidence="4">Tape measure protein</fullName>
    </submittedName>
</protein>
<evidence type="ECO:0000256" key="1">
    <source>
        <dbReference type="SAM" id="Coils"/>
    </source>
</evidence>
<dbReference type="RefSeq" id="WP_061412141.1">
    <property type="nucleotide sequence ID" value="NZ_DAWDQX010000048.1"/>
</dbReference>
<proteinExistence type="predicted"/>
<sequence length="2118" mass="237693">MAKLYFKVGSDWEEVVRLRNEIAKLKQELMSMDGTQSPAAFKALNAQLTASNQRLDELVTNAAKAGAEMETGFKRKIFDASQVVNGFTEKILAQKAVVKDIEADVKRLGDAYRIALKRNPLSANSKLEEYNAAKKALDEEKAALFGLTQEQANARLSVKKLRDEYALYKNDGKQVVETNNGIAISWKKALGVIGGTAMLKSLISDVTRVRIEIDSVSKSFEALLKSESKAKEMIGGLKELSIKSGLNTYGAAQTLLGFNVDAEKVLPTLKSIGDITMGNNEKFSSMTLAFAQMSAAGRLMGQDLNQMINAGFNPLQVISEKTGKSIAVLKKEMEQGAISSEMVADAFAAATSEGGRFYNMLEKQNTGIRGERNKQNAVIKEKLNEIGEANEELIAGSYRATTYLIQNYETVGKVLAGLVVTYGTYRTAVMLVTAAESKHTFVEIGLTNARLLARKAQLALNAAMLTNPYVLLATAVIGLGAAMWAFHDSTTAAEKAQKRFDEQKKQSIKKEQEHKQRLEELISTLQNEYTSSMDRVKAMDAIKNEYPALFQKYIDEKGHIRDLIALWKEYNEEAGKRNVEENKINYNNSKKLIDEYEQVIGLWKRFGEDPNFHKNSLNESEKQLADKYRNETLFTLKSKIDEERNILIAYQKEVRSDELAQWQLDLKKNTDVQIKSELNEMKRLQQARKNNKWYSLNVGIGSLKGATTESELQSRIDILESELKSRKTSTYQQDLAKAKSDWEKAKKGYEVLLKDQQATSEQVKKAREDMLSKEKAYKDLGGITGSSLIKQENQAKKEAENRLKQQEQLAEQLLSIRRKNQQDEVNLMEDGTEKKLAQIDLDYQKELDAIDKQRKEWEKAQNGKLTDEQESDLSAWEENAYKSYGKGVKDASKEKLESERKAWQEYFIEYGNYQEKRKNLVQKYNDEIAKLQTDSPEYASKVAQKNKALEQLDEQFGHSTKAMADLFEDASNKSVSAIQSIIDKYETLVKYMSGTKESDGTNVTLDELKALGFTDKDIEKIEKGEISIKDVTDAIRGLKDELKGKSPWQAFVSDLEKGIEAIKKGGNDSKKIGQGITDTGNAVTSFAPALNEFGSSIADIFGFDDSKITSAIDALGGLGQTTSGFGQIMSGDIVGGAMSAVSGISSVVSALDGMFGADYSHYNEMVEEYNKLNEIWDELIDKKLEYIGISYGMEADKVGEEALGLVEKQIEAYRLLGKERLNSGASAGSHSIGKRMAKNTSSSDWQDIADALDMSVNAAKELIGTGRMTGLFDLTVEQLEKLKSEAPAFWAKMDGDVQEYLNGIIDGEERIEDIQDQIKEQLTQTTFDGVFDSFVDTLMDMDSSAKDFSDSFSGYMQRAVLTTMVGNKFTEDLQTWYDAFARANKDQEGITKEEMEALREQYDAIAGSALAERDKLAEIFGWTKEDSDSSTDNYENFIGSMQDSLTSLDVTAKDVSDNIYDYFRQAMIKALYEKEYKGRMEELYKTFEELSKDGLSESDMVQLGSQVDRYIEQMMKGVEGVNSIFTDKLKDAEDLQSFVDNVKSAMSSIEATAEDITDNIFEYIRQQMVEKMFADTFQPQIEEFYKRVQKAMSDGDITDAERNTLRSEAEKLANDIVAAKDILSDTLGITESNMKKELEEEFKSFSDDILNSLTNAEVTAEAVAKNISESMRKELIESMYIEQYEPRIKAIWEKWKEYSEDGLVTDEERANIKNDIDELSKEVADAAGEISGAWKDSGEEVRKAFNSFSDSIKSVLYDAEATAEDIADNIYQYMRNALVDSMFTAQLQPQIQAWYDKYTEFMKDGAIDTAERKTLDEMIAEIQKAGVDIVDAANKLFPTLDTGAINRAEEAAQEAENARNEAEQEWESFSDGILNSLYDIEATAEDISDDMSEYMRKALIKAMYVENFKPQMQKWYNEWKKAMGDDDLTSEEKQLLDSMKQTMVDDMKKEVDAINQFFGTMFLQQASSKGFEAMSQDTGEELNGRFTALQVAGEEIKNQSIQQTGLLSSINGKLSLLNLRSGDVPALLSGTPNFADRAKETIASGYQSQVHIVFPTEDIKALTDRVSNMERIVDEMRTFQVEGNMDRRDILENSVILAKNSPRILDNTNDIKQDIKNL</sequence>
<feature type="coiled-coil region" evidence="1">
    <location>
        <begin position="493"/>
        <end position="535"/>
    </location>
</feature>
<evidence type="ECO:0000259" key="2">
    <source>
        <dbReference type="Pfam" id="PF20155"/>
    </source>
</evidence>
<evidence type="ECO:0000313" key="6">
    <source>
        <dbReference type="Proteomes" id="UP000260844"/>
    </source>
</evidence>
<evidence type="ECO:0000313" key="8">
    <source>
        <dbReference type="Proteomes" id="UP001218502"/>
    </source>
</evidence>
<dbReference type="Proteomes" id="UP000260844">
    <property type="component" value="Unassembled WGS sequence"/>
</dbReference>
<dbReference type="NCBIfam" id="TIGR02675">
    <property type="entry name" value="tape_meas_nterm"/>
    <property type="match status" value="1"/>
</dbReference>
<dbReference type="EMBL" id="WCTL01000016">
    <property type="protein sequence ID" value="KAB4233529.1"/>
    <property type="molecule type" value="Genomic_DNA"/>
</dbReference>
<evidence type="ECO:0000313" key="4">
    <source>
        <dbReference type="EMBL" id="MDC1754589.1"/>
    </source>
</evidence>
<feature type="coiled-coil region" evidence="1">
    <location>
        <begin position="15"/>
        <end position="61"/>
    </location>
</feature>
<dbReference type="Proteomes" id="UP001218502">
    <property type="component" value="Unassembled WGS sequence"/>
</dbReference>
<dbReference type="Proteomes" id="UP000462376">
    <property type="component" value="Unassembled WGS sequence"/>
</dbReference>